<dbReference type="SMR" id="Q7SA17"/>
<dbReference type="SUPFAM" id="SSF57959">
    <property type="entry name" value="Leucine zipper domain"/>
    <property type="match status" value="1"/>
</dbReference>
<proteinExistence type="predicted"/>
<dbReference type="KEGG" id="ncr:NCU07900"/>
<feature type="compositionally biased region" description="Basic and acidic residues" evidence="1">
    <location>
        <begin position="34"/>
        <end position="44"/>
    </location>
</feature>
<evidence type="ECO:0008006" key="4">
    <source>
        <dbReference type="Google" id="ProtNLM"/>
    </source>
</evidence>
<feature type="compositionally biased region" description="Low complexity" evidence="1">
    <location>
        <begin position="16"/>
        <end position="25"/>
    </location>
</feature>
<evidence type="ECO:0000313" key="3">
    <source>
        <dbReference type="Proteomes" id="UP000001805"/>
    </source>
</evidence>
<dbReference type="Pfam" id="PF11905">
    <property type="entry name" value="DUF3425"/>
    <property type="match status" value="1"/>
</dbReference>
<accession>Q7SA17</accession>
<protein>
    <recommendedName>
        <fullName evidence="4">BZIP transcription factor</fullName>
    </recommendedName>
</protein>
<sequence length="379" mass="43851">MNDSGNPDHSLAPAVTASRARTSPPRARKSVGSLDKKRERDRRAQQNLRTKRLERIQELEQRIVMLDDKVRKYHYICDRLSQENKLLRTRQNDIRHLVASWGPEDGLFLEPSFSTEASLVGDTGFLGAVPEPWPTAVISETESAAQAMMEFRRGSPEGMAFSPPELPTDSAIPRWSMTPFHDDDDAIMTDCFRLWLQRPDLVESSPESPTPLELLYGSKRNFLADVIHQALRKCPYLDPERLAVGWLCYYFIKWMICPTEAAYLRLQPWQLPVEEQLQKKHPYFIDLLWFPGLRANMINKQHQYDLADAFALLTCCAKVRWPWGKNFLEPGEDGQFRMVPEFYDTFTRIEGWGLTDELIMRYPAIVDGLDIESIRFRIA</sequence>
<evidence type="ECO:0000313" key="2">
    <source>
        <dbReference type="EMBL" id="EAA33180.1"/>
    </source>
</evidence>
<dbReference type="RefSeq" id="XP_962416.1">
    <property type="nucleotide sequence ID" value="XM_957323.2"/>
</dbReference>
<dbReference type="PANTHER" id="PTHR37012:SF6">
    <property type="entry name" value="BZIP TRANSCRIPTION FACTOR"/>
    <property type="match status" value="1"/>
</dbReference>
<dbReference type="InParanoid" id="Q7SA17"/>
<dbReference type="PaxDb" id="5141-EFNCRP00000008150"/>
<dbReference type="InterPro" id="IPR021833">
    <property type="entry name" value="DUF3425"/>
</dbReference>
<dbReference type="GO" id="GO:0003700">
    <property type="term" value="F:DNA-binding transcription factor activity"/>
    <property type="evidence" value="ECO:0007669"/>
    <property type="project" value="InterPro"/>
</dbReference>
<dbReference type="HOGENOM" id="CLU_030985_0_0_1"/>
<evidence type="ECO:0000256" key="1">
    <source>
        <dbReference type="SAM" id="MobiDB-lite"/>
    </source>
</evidence>
<name>Q7SA17_NEUCR</name>
<dbReference type="CDD" id="cd14688">
    <property type="entry name" value="bZIP_YAP"/>
    <property type="match status" value="1"/>
</dbReference>
<organism evidence="2 3">
    <name type="scientific">Neurospora crassa (strain ATCC 24698 / 74-OR23-1A / CBS 708.71 / DSM 1257 / FGSC 987)</name>
    <dbReference type="NCBI Taxonomy" id="367110"/>
    <lineage>
        <taxon>Eukaryota</taxon>
        <taxon>Fungi</taxon>
        <taxon>Dikarya</taxon>
        <taxon>Ascomycota</taxon>
        <taxon>Pezizomycotina</taxon>
        <taxon>Sordariomycetes</taxon>
        <taxon>Sordariomycetidae</taxon>
        <taxon>Sordariales</taxon>
        <taxon>Sordariaceae</taxon>
        <taxon>Neurospora</taxon>
    </lineage>
</organism>
<reference evidence="2 3" key="1">
    <citation type="journal article" date="2003" name="Nature">
        <title>The genome sequence of the filamentous fungus Neurospora crassa.</title>
        <authorList>
            <person name="Galagan J.E."/>
            <person name="Calvo S.E."/>
            <person name="Borkovich K.A."/>
            <person name="Selker E.U."/>
            <person name="Read N.D."/>
            <person name="Jaffe D."/>
            <person name="FitzHugh W."/>
            <person name="Ma L.J."/>
            <person name="Smirnov S."/>
            <person name="Purcell S."/>
            <person name="Rehman B."/>
            <person name="Elkins T."/>
            <person name="Engels R."/>
            <person name="Wang S."/>
            <person name="Nielsen C.B."/>
            <person name="Butler J."/>
            <person name="Endrizzi M."/>
            <person name="Qui D."/>
            <person name="Ianakiev P."/>
            <person name="Bell-Pedersen D."/>
            <person name="Nelson M.A."/>
            <person name="Werner-Washburne M."/>
            <person name="Selitrennikoff C.P."/>
            <person name="Kinsey J.A."/>
            <person name="Braun E.L."/>
            <person name="Zelter A."/>
            <person name="Schulte U."/>
            <person name="Kothe G.O."/>
            <person name="Jedd G."/>
            <person name="Mewes W."/>
            <person name="Staben C."/>
            <person name="Marcotte E."/>
            <person name="Greenberg D."/>
            <person name="Roy A."/>
            <person name="Foley K."/>
            <person name="Naylor J."/>
            <person name="Stange-Thomann N."/>
            <person name="Barrett R."/>
            <person name="Gnerre S."/>
            <person name="Kamal M."/>
            <person name="Kamvysselis M."/>
            <person name="Mauceli E."/>
            <person name="Bielke C."/>
            <person name="Rudd S."/>
            <person name="Frishman D."/>
            <person name="Krystofova S."/>
            <person name="Rasmussen C."/>
            <person name="Metzenberg R.L."/>
            <person name="Perkins D.D."/>
            <person name="Kroken S."/>
            <person name="Cogoni C."/>
            <person name="Macino G."/>
            <person name="Catcheside D."/>
            <person name="Li W."/>
            <person name="Pratt R.J."/>
            <person name="Osmani S.A."/>
            <person name="DeSouza C.P."/>
            <person name="Glass L."/>
            <person name="Orbach M.J."/>
            <person name="Berglund J.A."/>
            <person name="Voelker R."/>
            <person name="Yarden O."/>
            <person name="Plamann M."/>
            <person name="Seiler S."/>
            <person name="Dunlap J."/>
            <person name="Radford A."/>
            <person name="Aramayo R."/>
            <person name="Natvig D.O."/>
            <person name="Alex L.A."/>
            <person name="Mannhaupt G."/>
            <person name="Ebbole D.J."/>
            <person name="Freitag M."/>
            <person name="Paulsen I."/>
            <person name="Sachs M.S."/>
            <person name="Lander E.S."/>
            <person name="Nusbaum C."/>
            <person name="Birren B."/>
        </authorList>
    </citation>
    <scope>NUCLEOTIDE SEQUENCE [LARGE SCALE GENOMIC DNA]</scope>
    <source>
        <strain evidence="3">ATCC 24698 / 74-OR23-1A / CBS 708.71 / DSM 1257 / FGSC 987</strain>
    </source>
</reference>
<dbReference type="EMBL" id="CM002239">
    <property type="protein sequence ID" value="EAA33180.1"/>
    <property type="molecule type" value="Genomic_DNA"/>
</dbReference>
<dbReference type="OMA" id="RPVQGQM"/>
<dbReference type="GeneID" id="3878564"/>
<dbReference type="AlphaFoldDB" id="Q7SA17"/>
<dbReference type="PANTHER" id="PTHR37012">
    <property type="entry name" value="B-ZIP TRANSCRIPTION FACTOR (EUROFUNG)-RELATED"/>
    <property type="match status" value="1"/>
</dbReference>
<dbReference type="InterPro" id="IPR046347">
    <property type="entry name" value="bZIP_sf"/>
</dbReference>
<dbReference type="VEuPathDB" id="FungiDB:NCU07900"/>
<dbReference type="Proteomes" id="UP000001805">
    <property type="component" value="Chromosome 4, Linkage Group IV"/>
</dbReference>
<gene>
    <name evidence="2" type="ORF">NCU07900</name>
</gene>
<dbReference type="OrthoDB" id="4161589at2759"/>
<keyword evidence="3" id="KW-1185">Reference proteome</keyword>
<feature type="region of interest" description="Disordered" evidence="1">
    <location>
        <begin position="1"/>
        <end position="48"/>
    </location>
</feature>